<accession>A0A0D2J324</accession>
<proteinExistence type="predicted"/>
<evidence type="ECO:0000313" key="4">
    <source>
        <dbReference type="Proteomes" id="UP000053617"/>
    </source>
</evidence>
<feature type="region of interest" description="Disordered" evidence="1">
    <location>
        <begin position="1"/>
        <end position="58"/>
    </location>
</feature>
<dbReference type="EMBL" id="KN847475">
    <property type="protein sequence ID" value="KIX10046.1"/>
    <property type="molecule type" value="Genomic_DNA"/>
</dbReference>
<dbReference type="InterPro" id="IPR016130">
    <property type="entry name" value="Tyr_Pase_AS"/>
</dbReference>
<dbReference type="OrthoDB" id="449382at2759"/>
<dbReference type="Proteomes" id="UP000053617">
    <property type="component" value="Unassembled WGS sequence"/>
</dbReference>
<feature type="domain" description="Tyrosine specific protein phosphatases" evidence="2">
    <location>
        <begin position="220"/>
        <end position="271"/>
    </location>
</feature>
<dbReference type="Pfam" id="PF13350">
    <property type="entry name" value="Y_phosphatase3"/>
    <property type="match status" value="1"/>
</dbReference>
<feature type="compositionally biased region" description="Basic and acidic residues" evidence="1">
    <location>
        <begin position="37"/>
        <end position="58"/>
    </location>
</feature>
<dbReference type="InterPro" id="IPR026893">
    <property type="entry name" value="Tyr/Ser_Pase_IphP-type"/>
</dbReference>
<dbReference type="VEuPathDB" id="FungiDB:Z518_01127"/>
<dbReference type="SUPFAM" id="SSF52799">
    <property type="entry name" value="(Phosphotyrosine protein) phosphatases II"/>
    <property type="match status" value="1"/>
</dbReference>
<organism evidence="3 4">
    <name type="scientific">Rhinocladiella mackenziei CBS 650.93</name>
    <dbReference type="NCBI Taxonomy" id="1442369"/>
    <lineage>
        <taxon>Eukaryota</taxon>
        <taxon>Fungi</taxon>
        <taxon>Dikarya</taxon>
        <taxon>Ascomycota</taxon>
        <taxon>Pezizomycotina</taxon>
        <taxon>Eurotiomycetes</taxon>
        <taxon>Chaetothyriomycetidae</taxon>
        <taxon>Chaetothyriales</taxon>
        <taxon>Herpotrichiellaceae</taxon>
        <taxon>Rhinocladiella</taxon>
    </lineage>
</organism>
<dbReference type="PANTHER" id="PTHR31126:SF1">
    <property type="entry name" value="TYROSINE SPECIFIC PROTEIN PHOSPHATASES DOMAIN-CONTAINING PROTEIN"/>
    <property type="match status" value="1"/>
</dbReference>
<dbReference type="PROSITE" id="PS00383">
    <property type="entry name" value="TYR_PHOSPHATASE_1"/>
    <property type="match status" value="1"/>
</dbReference>
<dbReference type="HOGENOM" id="CLU_057546_1_3_1"/>
<dbReference type="InterPro" id="IPR029021">
    <property type="entry name" value="Prot-tyrosine_phosphatase-like"/>
</dbReference>
<evidence type="ECO:0000256" key="1">
    <source>
        <dbReference type="SAM" id="MobiDB-lite"/>
    </source>
</evidence>
<dbReference type="PANTHER" id="PTHR31126">
    <property type="entry name" value="TYROSINE-PROTEIN PHOSPHATASE"/>
    <property type="match status" value="1"/>
</dbReference>
<feature type="compositionally biased region" description="Low complexity" evidence="1">
    <location>
        <begin position="1"/>
        <end position="13"/>
    </location>
</feature>
<name>A0A0D2J324_9EURO</name>
<reference evidence="3 4" key="1">
    <citation type="submission" date="2015-01" db="EMBL/GenBank/DDBJ databases">
        <title>The Genome Sequence of Rhinocladiella mackenzie CBS 650.93.</title>
        <authorList>
            <consortium name="The Broad Institute Genomics Platform"/>
            <person name="Cuomo C."/>
            <person name="de Hoog S."/>
            <person name="Gorbushina A."/>
            <person name="Stielow B."/>
            <person name="Teixiera M."/>
            <person name="Abouelleil A."/>
            <person name="Chapman S.B."/>
            <person name="Priest M."/>
            <person name="Young S.K."/>
            <person name="Wortman J."/>
            <person name="Nusbaum C."/>
            <person name="Birren B."/>
        </authorList>
    </citation>
    <scope>NUCLEOTIDE SEQUENCE [LARGE SCALE GENOMIC DNA]</scope>
    <source>
        <strain evidence="3 4">CBS 650.93</strain>
    </source>
</reference>
<dbReference type="GeneID" id="25289198"/>
<dbReference type="RefSeq" id="XP_013277182.1">
    <property type="nucleotide sequence ID" value="XM_013421728.1"/>
</dbReference>
<dbReference type="AlphaFoldDB" id="A0A0D2J324"/>
<dbReference type="InterPro" id="IPR000387">
    <property type="entry name" value="Tyr_Pase_dom"/>
</dbReference>
<dbReference type="PROSITE" id="PS50056">
    <property type="entry name" value="TYR_PHOSPHATASE_2"/>
    <property type="match status" value="1"/>
</dbReference>
<dbReference type="GO" id="GO:0004721">
    <property type="term" value="F:phosphoprotein phosphatase activity"/>
    <property type="evidence" value="ECO:0007669"/>
    <property type="project" value="InterPro"/>
</dbReference>
<keyword evidence="4" id="KW-1185">Reference proteome</keyword>
<dbReference type="Gene3D" id="3.90.190.10">
    <property type="entry name" value="Protein tyrosine phosphatase superfamily"/>
    <property type="match status" value="1"/>
</dbReference>
<evidence type="ECO:0000259" key="2">
    <source>
        <dbReference type="PROSITE" id="PS50056"/>
    </source>
</evidence>
<dbReference type="STRING" id="1442369.A0A0D2J324"/>
<gene>
    <name evidence="3" type="ORF">Z518_01127</name>
</gene>
<sequence length="408" mass="44698">MTEPITSTTTGETYQPYTDVNPPPRPNLSYANGAPMTEREIEAAEAEAKAERESTPEPKDFGIAFPTNLPTPPFLHVQGVPNFRDIGGYQCQPPPSASASPDSRFYTLRRGILYRCAHPTHLTPEGAQYLTQTLNVHSIYDLRSAPEIIRLASTVANSPKGVYPLANPNTGCVDDYPGLTRHFAPVYQTEDYGPVALATKLAWYTAEHAHDEEAGFSYSEGFVKAYRDIAEHGIGAYTLMFRHLLEKPDAPFVFHCTAGKDRTGVFGALVLKLVGVPDETICWEYALTEPGLGAWRKELIDRIAQTGIGSGGSRPSDEKVYTGDRPAVSRDEAARICGSRAGNMRAFLRTVLEGEYGGIDGYLMGKCGFSEDEVRRLREVLTVQVEDPKDVVQMCGIEGWTPEGGVVD</sequence>
<evidence type="ECO:0000313" key="3">
    <source>
        <dbReference type="EMBL" id="KIX10046.1"/>
    </source>
</evidence>
<protein>
    <submittedName>
        <fullName evidence="3">Rhinocladiella mackenziei CBS 650.93 unplaced genomic scaffold supercont1.1, whole genome shotgun sequence</fullName>
    </submittedName>
</protein>